<dbReference type="InterPro" id="IPR050121">
    <property type="entry name" value="Cytochrome_P450_monoxygenase"/>
</dbReference>
<dbReference type="GO" id="GO:0005506">
    <property type="term" value="F:iron ion binding"/>
    <property type="evidence" value="ECO:0007669"/>
    <property type="project" value="InterPro"/>
</dbReference>
<dbReference type="PRINTS" id="PR00385">
    <property type="entry name" value="P450"/>
</dbReference>
<sequence>MAGQVAGEGLLLLEGEEHKQAKKAFAHSFQPQRVNNVYPMFYKMASKMQDWVGQQAKDDPESRASVLKPVSAATLDAVGQWAYSKDFKALSNPRERFPRSYVEMLKMTPRGQFFLSLVALIDPWVMKLPVRAAKTITGVVQFVIKTSAEIVDEREKLFEKNKNGEPDSEIPDDMLSSIMKTNHFSHVELINETVHFLAASTETSAGSICWAVHLLSRHMHVQNRLREEIRTDLPSPKMVHDGLVDEDRVSYKVFDNMPYLHAVAKEVFRFHSINSLLWRECVEPATVAGEDITIGTQVVFSPWAAGRDPKHWGPDARQLRPERWLESPSGGADDSYAFLTFGASARRCIGEQYAYAQFKTFLAALVGKFEFKTMDVTGTDVGTEIGSNYPLTLFKIMDGWKSYVREIDGW</sequence>
<protein>
    <submittedName>
        <fullName evidence="3">Uncharacterized protein</fullName>
    </submittedName>
</protein>
<dbReference type="Pfam" id="PF00067">
    <property type="entry name" value="p450"/>
    <property type="match status" value="1"/>
</dbReference>
<comment type="cofactor">
    <cofactor evidence="2">
        <name>heme</name>
        <dbReference type="ChEBI" id="CHEBI:30413"/>
    </cofactor>
</comment>
<dbReference type="Gene3D" id="1.10.630.10">
    <property type="entry name" value="Cytochrome P450"/>
    <property type="match status" value="1"/>
</dbReference>
<evidence type="ECO:0000256" key="2">
    <source>
        <dbReference type="PIRSR" id="PIRSR602401-1"/>
    </source>
</evidence>
<name>A0A8K0L9U1_9PEZI</name>
<keyword evidence="2" id="KW-0479">Metal-binding</keyword>
<gene>
    <name evidence="3" type="ORF">KVT40_001037</name>
</gene>
<comment type="caution">
    <text evidence="3">The sequence shown here is derived from an EMBL/GenBank/DDBJ whole genome shotgun (WGS) entry which is preliminary data.</text>
</comment>
<dbReference type="PANTHER" id="PTHR24305">
    <property type="entry name" value="CYTOCHROME P450"/>
    <property type="match status" value="1"/>
</dbReference>
<dbReference type="EMBL" id="JAESVG020000001">
    <property type="protein sequence ID" value="KAG8631897.1"/>
    <property type="molecule type" value="Genomic_DNA"/>
</dbReference>
<accession>A0A8K0L9U1</accession>
<feature type="binding site" description="axial binding residue" evidence="2">
    <location>
        <position position="348"/>
    </location>
    <ligand>
        <name>heme</name>
        <dbReference type="ChEBI" id="CHEBI:30413"/>
    </ligand>
    <ligandPart>
        <name>Fe</name>
        <dbReference type="ChEBI" id="CHEBI:18248"/>
    </ligandPart>
</feature>
<dbReference type="GO" id="GO:0020037">
    <property type="term" value="F:heme binding"/>
    <property type="evidence" value="ECO:0007669"/>
    <property type="project" value="InterPro"/>
</dbReference>
<keyword evidence="2" id="KW-0408">Iron</keyword>
<dbReference type="AlphaFoldDB" id="A0A8K0L9U1"/>
<evidence type="ECO:0000256" key="1">
    <source>
        <dbReference type="ARBA" id="ARBA00010617"/>
    </source>
</evidence>
<keyword evidence="2" id="KW-0349">Heme</keyword>
<evidence type="ECO:0000313" key="3">
    <source>
        <dbReference type="EMBL" id="KAG8631897.1"/>
    </source>
</evidence>
<dbReference type="OrthoDB" id="1470350at2759"/>
<dbReference type="InterPro" id="IPR036396">
    <property type="entry name" value="Cyt_P450_sf"/>
</dbReference>
<dbReference type="GO" id="GO:0004497">
    <property type="term" value="F:monooxygenase activity"/>
    <property type="evidence" value="ECO:0007669"/>
    <property type="project" value="InterPro"/>
</dbReference>
<dbReference type="PANTHER" id="PTHR24305:SF166">
    <property type="entry name" value="CYTOCHROME P450 12A4, MITOCHONDRIAL-RELATED"/>
    <property type="match status" value="1"/>
</dbReference>
<organism evidence="3 4">
    <name type="scientific">Elsinoe batatas</name>
    <dbReference type="NCBI Taxonomy" id="2601811"/>
    <lineage>
        <taxon>Eukaryota</taxon>
        <taxon>Fungi</taxon>
        <taxon>Dikarya</taxon>
        <taxon>Ascomycota</taxon>
        <taxon>Pezizomycotina</taxon>
        <taxon>Dothideomycetes</taxon>
        <taxon>Dothideomycetidae</taxon>
        <taxon>Myriangiales</taxon>
        <taxon>Elsinoaceae</taxon>
        <taxon>Elsinoe</taxon>
    </lineage>
</organism>
<dbReference type="InterPro" id="IPR002401">
    <property type="entry name" value="Cyt_P450_E_grp-I"/>
</dbReference>
<reference evidence="3" key="1">
    <citation type="submission" date="2021-07" db="EMBL/GenBank/DDBJ databases">
        <title>Elsinoe batatas strain:CRI-CJ2 Genome sequencing and assembly.</title>
        <authorList>
            <person name="Huang L."/>
        </authorList>
    </citation>
    <scope>NUCLEOTIDE SEQUENCE</scope>
    <source>
        <strain evidence="3">CRI-CJ2</strain>
    </source>
</reference>
<dbReference type="Proteomes" id="UP000809789">
    <property type="component" value="Unassembled WGS sequence"/>
</dbReference>
<dbReference type="GO" id="GO:0016705">
    <property type="term" value="F:oxidoreductase activity, acting on paired donors, with incorporation or reduction of molecular oxygen"/>
    <property type="evidence" value="ECO:0007669"/>
    <property type="project" value="InterPro"/>
</dbReference>
<dbReference type="PRINTS" id="PR00463">
    <property type="entry name" value="EP450I"/>
</dbReference>
<comment type="similarity">
    <text evidence="1">Belongs to the cytochrome P450 family.</text>
</comment>
<dbReference type="InterPro" id="IPR001128">
    <property type="entry name" value="Cyt_P450"/>
</dbReference>
<proteinExistence type="inferred from homology"/>
<dbReference type="SUPFAM" id="SSF48264">
    <property type="entry name" value="Cytochrome P450"/>
    <property type="match status" value="1"/>
</dbReference>
<keyword evidence="4" id="KW-1185">Reference proteome</keyword>
<evidence type="ECO:0000313" key="4">
    <source>
        <dbReference type="Proteomes" id="UP000809789"/>
    </source>
</evidence>